<sequence>MERVWMPPGGGAEIFSGVFGGTAQLVGVALWGPYGICGKAEGREGGRGGEKGLDAHEILRVEDLAPRALPSFAHVEYASLADGTKLIEVHATEPLYITGRTVRVYYAPPRNQPVTTPYYYHKLYIDDGEPSGIYSRALMKDATGRPLGSGFVEFSGIPQATEALSALDGHEIDETPATIARSISARAAGTRDVELAAQS</sequence>
<accession>A0A167V4Z8</accession>
<dbReference type="InterPro" id="IPR035979">
    <property type="entry name" value="RBD_domain_sf"/>
</dbReference>
<dbReference type="GO" id="GO:0003723">
    <property type="term" value="F:RNA binding"/>
    <property type="evidence" value="ECO:0007669"/>
    <property type="project" value="UniProtKB-UniRule"/>
</dbReference>
<name>A0A167V4Z8_9AGAM</name>
<dbReference type="PROSITE" id="PS50102">
    <property type="entry name" value="RRM"/>
    <property type="match status" value="1"/>
</dbReference>
<dbReference type="EMBL" id="KV417903">
    <property type="protein sequence ID" value="KZP04637.1"/>
    <property type="molecule type" value="Genomic_DNA"/>
</dbReference>
<keyword evidence="1" id="KW-0694">RNA-binding</keyword>
<dbReference type="AlphaFoldDB" id="A0A167V4Z8"/>
<dbReference type="Proteomes" id="UP000076532">
    <property type="component" value="Unassembled WGS sequence"/>
</dbReference>
<dbReference type="OrthoDB" id="439808at2759"/>
<dbReference type="SUPFAM" id="SSF54928">
    <property type="entry name" value="RNA-binding domain, RBD"/>
    <property type="match status" value="1"/>
</dbReference>
<feature type="domain" description="RRM" evidence="2">
    <location>
        <begin position="100"/>
        <end position="190"/>
    </location>
</feature>
<organism evidence="3 4">
    <name type="scientific">Athelia psychrophila</name>
    <dbReference type="NCBI Taxonomy" id="1759441"/>
    <lineage>
        <taxon>Eukaryota</taxon>
        <taxon>Fungi</taxon>
        <taxon>Dikarya</taxon>
        <taxon>Basidiomycota</taxon>
        <taxon>Agaricomycotina</taxon>
        <taxon>Agaricomycetes</taxon>
        <taxon>Agaricomycetidae</taxon>
        <taxon>Atheliales</taxon>
        <taxon>Atheliaceae</taxon>
        <taxon>Athelia</taxon>
    </lineage>
</organism>
<dbReference type="Gene3D" id="3.30.70.330">
    <property type="match status" value="1"/>
</dbReference>
<evidence type="ECO:0000313" key="4">
    <source>
        <dbReference type="Proteomes" id="UP000076532"/>
    </source>
</evidence>
<dbReference type="InterPro" id="IPR012677">
    <property type="entry name" value="Nucleotide-bd_a/b_plait_sf"/>
</dbReference>
<evidence type="ECO:0000256" key="1">
    <source>
        <dbReference type="PROSITE-ProRule" id="PRU00176"/>
    </source>
</evidence>
<reference evidence="3 4" key="1">
    <citation type="journal article" date="2016" name="Mol. Biol. Evol.">
        <title>Comparative Genomics of Early-Diverging Mushroom-Forming Fungi Provides Insights into the Origins of Lignocellulose Decay Capabilities.</title>
        <authorList>
            <person name="Nagy L.G."/>
            <person name="Riley R."/>
            <person name="Tritt A."/>
            <person name="Adam C."/>
            <person name="Daum C."/>
            <person name="Floudas D."/>
            <person name="Sun H."/>
            <person name="Yadav J.S."/>
            <person name="Pangilinan J."/>
            <person name="Larsson K.H."/>
            <person name="Matsuura K."/>
            <person name="Barry K."/>
            <person name="Labutti K."/>
            <person name="Kuo R."/>
            <person name="Ohm R.A."/>
            <person name="Bhattacharya S.S."/>
            <person name="Shirouzu T."/>
            <person name="Yoshinaga Y."/>
            <person name="Martin F.M."/>
            <person name="Grigoriev I.V."/>
            <person name="Hibbett D.S."/>
        </authorList>
    </citation>
    <scope>NUCLEOTIDE SEQUENCE [LARGE SCALE GENOMIC DNA]</scope>
    <source>
        <strain evidence="3 4">CBS 109695</strain>
    </source>
</reference>
<dbReference type="CDD" id="cd00590">
    <property type="entry name" value="RRM_SF"/>
    <property type="match status" value="1"/>
</dbReference>
<dbReference type="InterPro" id="IPR000504">
    <property type="entry name" value="RRM_dom"/>
</dbReference>
<evidence type="ECO:0000259" key="2">
    <source>
        <dbReference type="PROSITE" id="PS50102"/>
    </source>
</evidence>
<keyword evidence="4" id="KW-1185">Reference proteome</keyword>
<dbReference type="Pfam" id="PF00076">
    <property type="entry name" value="RRM_1"/>
    <property type="match status" value="1"/>
</dbReference>
<gene>
    <name evidence="3" type="ORF">FIBSPDRAFT_1054547</name>
</gene>
<protein>
    <recommendedName>
        <fullName evidence="2">RRM domain-containing protein</fullName>
    </recommendedName>
</protein>
<proteinExistence type="predicted"/>
<evidence type="ECO:0000313" key="3">
    <source>
        <dbReference type="EMBL" id="KZP04637.1"/>
    </source>
</evidence>